<gene>
    <name evidence="1" type="ORF">SAMN04487926_108252</name>
</gene>
<evidence type="ECO:0000313" key="1">
    <source>
        <dbReference type="EMBL" id="SDH83270.1"/>
    </source>
</evidence>
<keyword evidence="2" id="KW-1185">Reference proteome</keyword>
<evidence type="ECO:0000313" key="2">
    <source>
        <dbReference type="Proteomes" id="UP000198900"/>
    </source>
</evidence>
<protein>
    <submittedName>
        <fullName evidence="1">Uncharacterized protein</fullName>
    </submittedName>
</protein>
<reference evidence="1" key="1">
    <citation type="submission" date="2016-10" db="EMBL/GenBank/DDBJ databases">
        <authorList>
            <person name="Varghese N."/>
            <person name="Submissions S."/>
        </authorList>
    </citation>
    <scope>NUCLEOTIDE SEQUENCE [LARGE SCALE GENOMIC DNA]</scope>
    <source>
        <strain evidence="1">YR281</strain>
    </source>
</reference>
<accession>A0A7Z7B6E5</accession>
<dbReference type="EMBL" id="FNDI01000008">
    <property type="protein sequence ID" value="SDH83270.1"/>
    <property type="molecule type" value="Genomic_DNA"/>
</dbReference>
<organism evidence="1 2">
    <name type="scientific">Paraburkholderia steynii</name>
    <dbReference type="NCBI Taxonomy" id="1245441"/>
    <lineage>
        <taxon>Bacteria</taxon>
        <taxon>Pseudomonadati</taxon>
        <taxon>Pseudomonadota</taxon>
        <taxon>Betaproteobacteria</taxon>
        <taxon>Burkholderiales</taxon>
        <taxon>Burkholderiaceae</taxon>
        <taxon>Paraburkholderia</taxon>
    </lineage>
</organism>
<dbReference type="Proteomes" id="UP000198900">
    <property type="component" value="Unassembled WGS sequence"/>
</dbReference>
<comment type="caution">
    <text evidence="1">The sequence shown here is derived from an EMBL/GenBank/DDBJ whole genome shotgun (WGS) entry which is preliminary data.</text>
</comment>
<name>A0A7Z7B6E5_9BURK</name>
<dbReference type="AlphaFoldDB" id="A0A7Z7B6E5"/>
<sequence>MQCRPLHVRECVANDVLYGHTACIDPAHGPVAGMRDSSCFVSEAEVGGKEAVGDEFAIAGARHDHIRLPSPIARARWRAVKQVATMCECSINVHESPAPDCLIDGPFASAMPCVVAVHETAAVMLLCALLHSNQNHTL</sequence>
<proteinExistence type="predicted"/>